<evidence type="ECO:0000313" key="4">
    <source>
        <dbReference type="Proteomes" id="UP000030651"/>
    </source>
</evidence>
<dbReference type="KEGG" id="pfy:PFICI_06347"/>
<dbReference type="InParanoid" id="W3X5L9"/>
<evidence type="ECO:0000313" key="3">
    <source>
        <dbReference type="EMBL" id="ETS81345.1"/>
    </source>
</evidence>
<protein>
    <recommendedName>
        <fullName evidence="5">Amino acid transporter transmembrane domain-containing protein</fullName>
    </recommendedName>
</protein>
<dbReference type="Proteomes" id="UP000030651">
    <property type="component" value="Unassembled WGS sequence"/>
</dbReference>
<keyword evidence="2" id="KW-0472">Membrane</keyword>
<evidence type="ECO:0000256" key="2">
    <source>
        <dbReference type="SAM" id="Phobius"/>
    </source>
</evidence>
<sequence length="78" mass="8460">MATTSEAKNEKLDISPATPAVSDGNGSLKEAELESHEVFQKNADGVDFRNVSWQRATIIFLKIIFATGVLSIPTAMYS</sequence>
<accession>W3X5L9</accession>
<dbReference type="OMA" id="FRNVSWQ"/>
<keyword evidence="2" id="KW-1133">Transmembrane helix</keyword>
<proteinExistence type="predicted"/>
<organism evidence="3 4">
    <name type="scientific">Pestalotiopsis fici (strain W106-1 / CGMCC3.15140)</name>
    <dbReference type="NCBI Taxonomy" id="1229662"/>
    <lineage>
        <taxon>Eukaryota</taxon>
        <taxon>Fungi</taxon>
        <taxon>Dikarya</taxon>
        <taxon>Ascomycota</taxon>
        <taxon>Pezizomycotina</taxon>
        <taxon>Sordariomycetes</taxon>
        <taxon>Xylariomycetidae</taxon>
        <taxon>Amphisphaeriales</taxon>
        <taxon>Sporocadaceae</taxon>
        <taxon>Pestalotiopsis</taxon>
    </lineage>
</organism>
<dbReference type="EMBL" id="KI912112">
    <property type="protein sequence ID" value="ETS81345.1"/>
    <property type="molecule type" value="Genomic_DNA"/>
</dbReference>
<dbReference type="HOGENOM" id="CLU_2622803_0_0_1"/>
<reference evidence="4" key="1">
    <citation type="journal article" date="2015" name="BMC Genomics">
        <title>Genomic and transcriptomic analysis of the endophytic fungus Pestalotiopsis fici reveals its lifestyle and high potential for synthesis of natural products.</title>
        <authorList>
            <person name="Wang X."/>
            <person name="Zhang X."/>
            <person name="Liu L."/>
            <person name="Xiang M."/>
            <person name="Wang W."/>
            <person name="Sun X."/>
            <person name="Che Y."/>
            <person name="Guo L."/>
            <person name="Liu G."/>
            <person name="Guo L."/>
            <person name="Wang C."/>
            <person name="Yin W.B."/>
            <person name="Stadler M."/>
            <person name="Zhang X."/>
            <person name="Liu X."/>
        </authorList>
    </citation>
    <scope>NUCLEOTIDE SEQUENCE [LARGE SCALE GENOMIC DNA]</scope>
    <source>
        <strain evidence="4">W106-1 / CGMCC3.15140</strain>
    </source>
</reference>
<gene>
    <name evidence="3" type="ORF">PFICI_06347</name>
</gene>
<dbReference type="GeneID" id="19271360"/>
<name>W3X5L9_PESFW</name>
<dbReference type="OrthoDB" id="40134at2759"/>
<keyword evidence="4" id="KW-1185">Reference proteome</keyword>
<dbReference type="RefSeq" id="XP_007833119.1">
    <property type="nucleotide sequence ID" value="XM_007834928.1"/>
</dbReference>
<evidence type="ECO:0008006" key="5">
    <source>
        <dbReference type="Google" id="ProtNLM"/>
    </source>
</evidence>
<evidence type="ECO:0000256" key="1">
    <source>
        <dbReference type="SAM" id="MobiDB-lite"/>
    </source>
</evidence>
<keyword evidence="2" id="KW-0812">Transmembrane</keyword>
<feature type="transmembrane region" description="Helical" evidence="2">
    <location>
        <begin position="59"/>
        <end position="77"/>
    </location>
</feature>
<dbReference type="AlphaFoldDB" id="W3X5L9"/>
<feature type="region of interest" description="Disordered" evidence="1">
    <location>
        <begin position="1"/>
        <end position="27"/>
    </location>
</feature>